<evidence type="ECO:0000313" key="2">
    <source>
        <dbReference type="EMBL" id="KIY97328.1"/>
    </source>
</evidence>
<evidence type="ECO:0000256" key="1">
    <source>
        <dbReference type="SAM" id="SignalP"/>
    </source>
</evidence>
<dbReference type="KEGG" id="mng:MNEG_10636"/>
<feature type="signal peptide" evidence="1">
    <location>
        <begin position="1"/>
        <end position="17"/>
    </location>
</feature>
<dbReference type="OrthoDB" id="532057at2759"/>
<gene>
    <name evidence="2" type="ORF">MNEG_10636</name>
</gene>
<dbReference type="RefSeq" id="XP_013896348.1">
    <property type="nucleotide sequence ID" value="XM_014040894.1"/>
</dbReference>
<evidence type="ECO:0008006" key="4">
    <source>
        <dbReference type="Google" id="ProtNLM"/>
    </source>
</evidence>
<dbReference type="GeneID" id="25727818"/>
<keyword evidence="3" id="KW-1185">Reference proteome</keyword>
<keyword evidence="1" id="KW-0732">Signal</keyword>
<evidence type="ECO:0000313" key="3">
    <source>
        <dbReference type="Proteomes" id="UP000054498"/>
    </source>
</evidence>
<accession>A0A0D2KNV0</accession>
<protein>
    <recommendedName>
        <fullName evidence="4">Glycoside hydrolase family 5 domain-containing protein</fullName>
    </recommendedName>
</protein>
<dbReference type="Proteomes" id="UP000054498">
    <property type="component" value="Unassembled WGS sequence"/>
</dbReference>
<dbReference type="Gene3D" id="3.20.20.80">
    <property type="entry name" value="Glycosidases"/>
    <property type="match status" value="1"/>
</dbReference>
<name>A0A0D2KNV0_9CHLO</name>
<dbReference type="EMBL" id="KK102617">
    <property type="protein sequence ID" value="KIY97328.1"/>
    <property type="molecule type" value="Genomic_DNA"/>
</dbReference>
<dbReference type="AlphaFoldDB" id="A0A0D2KNV0"/>
<proteinExistence type="predicted"/>
<organism evidence="2 3">
    <name type="scientific">Monoraphidium neglectum</name>
    <dbReference type="NCBI Taxonomy" id="145388"/>
    <lineage>
        <taxon>Eukaryota</taxon>
        <taxon>Viridiplantae</taxon>
        <taxon>Chlorophyta</taxon>
        <taxon>core chlorophytes</taxon>
        <taxon>Chlorophyceae</taxon>
        <taxon>CS clade</taxon>
        <taxon>Sphaeropleales</taxon>
        <taxon>Selenastraceae</taxon>
        <taxon>Monoraphidium</taxon>
    </lineage>
</organism>
<sequence>MALASVLLLGFLAMAQAQGGPQLAPFLLPGCTIMFSAGALCSDKPTPVDKGCCPLGFSCTPDPTRPGGPATCVEKPAGRQTFARAAAAAEACSASVLPGGACGDASGPSPGSCCPDGFSCQAPAADSAVREFTCQADSSAPPLLAAAAAAAVVPNPVPPLPADACACRVDNNGNRVPRACPSPWDHPAGTSRVLPKLTVDKSGNLVRAAGSGKAAPAALRGVNWFGWEDGEVPPSSFPSAAIGADGQNSLQRLRLLGINALRVPFTFSALADDLKDYSVFTACAVGDGTDRHDLTAGTPRHPPQNDPDDYVALKKTLDPQYLALKPANLAVPPSYAYSGMAHPPPAAAGQDARCNRPWSAPFLDSYTSPSARAEWGSEFKLTMCNWYLPQGAGALGIHRFLWQLSYLVSQGNYIFLDYHPTSDDDPNMLDPQLFASNWGNLWAAVMAQPNSDLLAGRIVPDLVNEASRFGCQWDRACTKCAKGSDLVAAATAAIRAVDPNAIISVNALGQDGAGGCAGRYLGLNWGDGFITDQKVLQQTNISDPSFLFE</sequence>
<dbReference type="SUPFAM" id="SSF51445">
    <property type="entry name" value="(Trans)glycosidases"/>
    <property type="match status" value="1"/>
</dbReference>
<dbReference type="InterPro" id="IPR017853">
    <property type="entry name" value="GH"/>
</dbReference>
<feature type="chain" id="PRO_5002245870" description="Glycoside hydrolase family 5 domain-containing protein" evidence="1">
    <location>
        <begin position="18"/>
        <end position="549"/>
    </location>
</feature>
<reference evidence="2 3" key="1">
    <citation type="journal article" date="2013" name="BMC Genomics">
        <title>Reconstruction of the lipid metabolism for the microalga Monoraphidium neglectum from its genome sequence reveals characteristics suitable for biofuel production.</title>
        <authorList>
            <person name="Bogen C."/>
            <person name="Al-Dilaimi A."/>
            <person name="Albersmeier A."/>
            <person name="Wichmann J."/>
            <person name="Grundmann M."/>
            <person name="Rupp O."/>
            <person name="Lauersen K.J."/>
            <person name="Blifernez-Klassen O."/>
            <person name="Kalinowski J."/>
            <person name="Goesmann A."/>
            <person name="Mussgnug J.H."/>
            <person name="Kruse O."/>
        </authorList>
    </citation>
    <scope>NUCLEOTIDE SEQUENCE [LARGE SCALE GENOMIC DNA]</scope>
    <source>
        <strain evidence="2 3">SAG 48.87</strain>
    </source>
</reference>